<dbReference type="OrthoDB" id="1110920at2759"/>
<comment type="caution">
    <text evidence="1">The sequence shown here is derived from an EMBL/GenBank/DDBJ whole genome shotgun (WGS) entry which is preliminary data.</text>
</comment>
<protein>
    <submittedName>
        <fullName evidence="1">Transcription factor HFR1</fullName>
    </submittedName>
</protein>
<name>A0A5B6VH71_9ROSI</name>
<dbReference type="EMBL" id="SMMG02000006">
    <property type="protein sequence ID" value="KAA3468381.1"/>
    <property type="molecule type" value="Genomic_DNA"/>
</dbReference>
<dbReference type="Proteomes" id="UP000325315">
    <property type="component" value="Unassembled WGS sequence"/>
</dbReference>
<keyword evidence="2" id="KW-1185">Reference proteome</keyword>
<reference evidence="1" key="1">
    <citation type="submission" date="2019-08" db="EMBL/GenBank/DDBJ databases">
        <authorList>
            <person name="Liu F."/>
        </authorList>
    </citation>
    <scope>NUCLEOTIDE SEQUENCE [LARGE SCALE GENOMIC DNA]</scope>
    <source>
        <strain evidence="1">PA1801</strain>
        <tissue evidence="1">Leaf</tissue>
    </source>
</reference>
<gene>
    <name evidence="1" type="ORF">EPI10_014278</name>
</gene>
<dbReference type="AlphaFoldDB" id="A0A5B6VH71"/>
<evidence type="ECO:0000313" key="2">
    <source>
        <dbReference type="Proteomes" id="UP000325315"/>
    </source>
</evidence>
<accession>A0A5B6VH71</accession>
<organism evidence="1 2">
    <name type="scientific">Gossypium australe</name>
    <dbReference type="NCBI Taxonomy" id="47621"/>
    <lineage>
        <taxon>Eukaryota</taxon>
        <taxon>Viridiplantae</taxon>
        <taxon>Streptophyta</taxon>
        <taxon>Embryophyta</taxon>
        <taxon>Tracheophyta</taxon>
        <taxon>Spermatophyta</taxon>
        <taxon>Magnoliopsida</taxon>
        <taxon>eudicotyledons</taxon>
        <taxon>Gunneridae</taxon>
        <taxon>Pentapetalae</taxon>
        <taxon>rosids</taxon>
        <taxon>malvids</taxon>
        <taxon>Malvales</taxon>
        <taxon>Malvaceae</taxon>
        <taxon>Malvoideae</taxon>
        <taxon>Gossypium</taxon>
    </lineage>
</organism>
<evidence type="ECO:0000313" key="1">
    <source>
        <dbReference type="EMBL" id="KAA3468381.1"/>
    </source>
</evidence>
<proteinExistence type="predicted"/>
<sequence length="116" mass="13401">MHHASLSIKFTSKNKILRPVSRLPSSFVPCDLHLFNHKIELEFTGNQRTRMNRLVMRKKVKFAKISVRRNLRTLRKIVPGCDGADLETLFRRSVEHIIGLKSLVCVLKRMANSYGV</sequence>